<name>A0A8J2SJD1_9STRA</name>
<gene>
    <name evidence="1" type="ORF">PECAL_4P05150</name>
</gene>
<organism evidence="1 2">
    <name type="scientific">Pelagomonas calceolata</name>
    <dbReference type="NCBI Taxonomy" id="35677"/>
    <lineage>
        <taxon>Eukaryota</taxon>
        <taxon>Sar</taxon>
        <taxon>Stramenopiles</taxon>
        <taxon>Ochrophyta</taxon>
        <taxon>Pelagophyceae</taxon>
        <taxon>Pelagomonadales</taxon>
        <taxon>Pelagomonadaceae</taxon>
        <taxon>Pelagomonas</taxon>
    </lineage>
</organism>
<proteinExistence type="predicted"/>
<dbReference type="Proteomes" id="UP000789595">
    <property type="component" value="Unassembled WGS sequence"/>
</dbReference>
<accession>A0A8J2SJD1</accession>
<dbReference type="EMBL" id="CAKKNE010000004">
    <property type="protein sequence ID" value="CAH0373328.1"/>
    <property type="molecule type" value="Genomic_DNA"/>
</dbReference>
<evidence type="ECO:0000313" key="1">
    <source>
        <dbReference type="EMBL" id="CAH0373328.1"/>
    </source>
</evidence>
<reference evidence="1" key="1">
    <citation type="submission" date="2021-11" db="EMBL/GenBank/DDBJ databases">
        <authorList>
            <consortium name="Genoscope - CEA"/>
            <person name="William W."/>
        </authorList>
    </citation>
    <scope>NUCLEOTIDE SEQUENCE</scope>
</reference>
<evidence type="ECO:0000313" key="2">
    <source>
        <dbReference type="Proteomes" id="UP000789595"/>
    </source>
</evidence>
<keyword evidence="2" id="KW-1185">Reference proteome</keyword>
<dbReference type="AlphaFoldDB" id="A0A8J2SJD1"/>
<comment type="caution">
    <text evidence="1">The sequence shown here is derived from an EMBL/GenBank/DDBJ whole genome shotgun (WGS) entry which is preliminary data.</text>
</comment>
<sequence length="140" mass="15818">MRVYASREGSFATKSVPHRLEALGLSPPKPKVRPKKSLWRRVFGSRKVILDRPLKDEPQCPTQRRLRDKVRTKGLAPLPAISTIIKDDFSTHADHVVLKPKKKRFEPGKPLDLSKAICYDSDESSEGDLFDDLEVLGEEG</sequence>
<protein>
    <submittedName>
        <fullName evidence="1">Uncharacterized protein</fullName>
    </submittedName>
</protein>